<protein>
    <recommendedName>
        <fullName evidence="1">YhcG N-terminal domain-containing protein</fullName>
    </recommendedName>
</protein>
<evidence type="ECO:0000259" key="1">
    <source>
        <dbReference type="Pfam" id="PF17761"/>
    </source>
</evidence>
<gene>
    <name evidence="2" type="ORF">K1Y79_00760</name>
</gene>
<organism evidence="2 3">
    <name type="scientific">Chitinophaga rhizophila</name>
    <dbReference type="NCBI Taxonomy" id="2866212"/>
    <lineage>
        <taxon>Bacteria</taxon>
        <taxon>Pseudomonadati</taxon>
        <taxon>Bacteroidota</taxon>
        <taxon>Chitinophagia</taxon>
        <taxon>Chitinophagales</taxon>
        <taxon>Chitinophagaceae</taxon>
        <taxon>Chitinophaga</taxon>
    </lineage>
</organism>
<dbReference type="PANTHER" id="PTHR30547">
    <property type="entry name" value="UNCHARACTERIZED PROTEIN YHCG-RELATED"/>
    <property type="match status" value="1"/>
</dbReference>
<evidence type="ECO:0000313" key="3">
    <source>
        <dbReference type="Proteomes" id="UP000812961"/>
    </source>
</evidence>
<reference evidence="2 3" key="1">
    <citation type="submission" date="2021-08" db="EMBL/GenBank/DDBJ databases">
        <title>The genome sequence of Chitinophaga sp. B61.</title>
        <authorList>
            <person name="Zhang X."/>
        </authorList>
    </citation>
    <scope>NUCLEOTIDE SEQUENCE [LARGE SCALE GENOMIC DNA]</scope>
    <source>
        <strain evidence="2 3">B61</strain>
    </source>
</reference>
<dbReference type="EMBL" id="JAICCF010000001">
    <property type="protein sequence ID" value="MBW8682848.1"/>
    <property type="molecule type" value="Genomic_DNA"/>
</dbReference>
<proteinExistence type="predicted"/>
<sequence length="110" mass="13140">MSRQAEFKWGDNFLQQLSTDLKASFPQVNGFSRRNLYTIRQWYLFFSQQFEFVPQPVAQLPWSYQRTLISKVKDIDIAIVYANATHKNGWSRDTLNRLILKIDPKNWDRP</sequence>
<name>A0ABS7G5F1_9BACT</name>
<evidence type="ECO:0000313" key="2">
    <source>
        <dbReference type="EMBL" id="MBW8682848.1"/>
    </source>
</evidence>
<dbReference type="InterPro" id="IPR053148">
    <property type="entry name" value="PD-DEXK-like_domain"/>
</dbReference>
<accession>A0ABS7G5F1</accession>
<feature type="domain" description="YhcG N-terminal" evidence="1">
    <location>
        <begin position="3"/>
        <end position="99"/>
    </location>
</feature>
<dbReference type="Pfam" id="PF17761">
    <property type="entry name" value="DUF1016_N"/>
    <property type="match status" value="1"/>
</dbReference>
<comment type="caution">
    <text evidence="2">The sequence shown here is derived from an EMBL/GenBank/DDBJ whole genome shotgun (WGS) entry which is preliminary data.</text>
</comment>
<dbReference type="InterPro" id="IPR041527">
    <property type="entry name" value="YhcG_N"/>
</dbReference>
<dbReference type="Proteomes" id="UP000812961">
    <property type="component" value="Unassembled WGS sequence"/>
</dbReference>
<dbReference type="PANTHER" id="PTHR30547:SF0">
    <property type="entry name" value="BLR8175 PROTEIN"/>
    <property type="match status" value="1"/>
</dbReference>
<keyword evidence="3" id="KW-1185">Reference proteome</keyword>